<dbReference type="Gene3D" id="3.90.25.10">
    <property type="entry name" value="UDP-galactose 4-epimerase, domain 1"/>
    <property type="match status" value="1"/>
</dbReference>
<dbReference type="InterPro" id="IPR036844">
    <property type="entry name" value="Hint_dom_sf"/>
</dbReference>
<proteinExistence type="predicted"/>
<dbReference type="KEGG" id="mfv:Mfer_0280"/>
<dbReference type="PROSITE" id="PS50818">
    <property type="entry name" value="INTEIN_C_TER"/>
    <property type="match status" value="1"/>
</dbReference>
<dbReference type="NCBIfam" id="TIGR01181">
    <property type="entry name" value="dTDP_gluc_dehyt"/>
    <property type="match status" value="1"/>
</dbReference>
<dbReference type="OrthoDB" id="4907at2157"/>
<dbReference type="InterPro" id="IPR036291">
    <property type="entry name" value="NAD(P)-bd_dom_sf"/>
</dbReference>
<dbReference type="InterPro" id="IPR004042">
    <property type="entry name" value="Intein_endonuc_central"/>
</dbReference>
<dbReference type="GO" id="GO:0016539">
    <property type="term" value="P:intein-mediated protein splicing"/>
    <property type="evidence" value="ECO:0007669"/>
    <property type="project" value="InterPro"/>
</dbReference>
<organism evidence="7 8">
    <name type="scientific">Methanothermus fervidus (strain ATCC 43054 / DSM 2088 / JCM 10308 / V24 S)</name>
    <dbReference type="NCBI Taxonomy" id="523846"/>
    <lineage>
        <taxon>Archaea</taxon>
        <taxon>Methanobacteriati</taxon>
        <taxon>Methanobacteriota</taxon>
        <taxon>Methanomada group</taxon>
        <taxon>Methanobacteria</taxon>
        <taxon>Methanobacteriales</taxon>
        <taxon>Methanothermaceae</taxon>
        <taxon>Methanothermus</taxon>
    </lineage>
</organism>
<dbReference type="Pfam" id="PF16363">
    <property type="entry name" value="GDP_Man_Dehyd"/>
    <property type="match status" value="2"/>
</dbReference>
<dbReference type="NCBIfam" id="TIGR01443">
    <property type="entry name" value="intein_Cterm"/>
    <property type="match status" value="1"/>
</dbReference>
<dbReference type="GO" id="GO:0009225">
    <property type="term" value="P:nucleotide-sugar metabolic process"/>
    <property type="evidence" value="ECO:0007669"/>
    <property type="project" value="InterPro"/>
</dbReference>
<dbReference type="InterPro" id="IPR016040">
    <property type="entry name" value="NAD(P)-bd_dom"/>
</dbReference>
<name>E3GXQ1_METFV</name>
<dbReference type="CDD" id="cd05246">
    <property type="entry name" value="dTDP_GD_SDR_e"/>
    <property type="match status" value="1"/>
</dbReference>
<dbReference type="STRING" id="523846.Mfer_0280"/>
<dbReference type="Proteomes" id="UP000002315">
    <property type="component" value="Chromosome"/>
</dbReference>
<evidence type="ECO:0000313" key="8">
    <source>
        <dbReference type="Proteomes" id="UP000002315"/>
    </source>
</evidence>
<dbReference type="EMBL" id="CP002278">
    <property type="protein sequence ID" value="ADP77083.1"/>
    <property type="molecule type" value="Genomic_DNA"/>
</dbReference>
<dbReference type="PANTHER" id="PTHR43000">
    <property type="entry name" value="DTDP-D-GLUCOSE 4,6-DEHYDRATASE-RELATED"/>
    <property type="match status" value="1"/>
</dbReference>
<dbReference type="Gene3D" id="3.10.28.10">
    <property type="entry name" value="Homing endonucleases"/>
    <property type="match status" value="1"/>
</dbReference>
<keyword evidence="2" id="KW-0068">Autocatalytic cleavage</keyword>
<dbReference type="SUPFAM" id="SSF51735">
    <property type="entry name" value="NAD(P)-binding Rossmann-fold domains"/>
    <property type="match status" value="2"/>
</dbReference>
<dbReference type="SUPFAM" id="SSF51294">
    <property type="entry name" value="Hedgehog/intein (Hint) domain"/>
    <property type="match status" value="1"/>
</dbReference>
<evidence type="ECO:0000256" key="4">
    <source>
        <dbReference type="ARBA" id="ARBA00023027"/>
    </source>
</evidence>
<dbReference type="PRINTS" id="PR00379">
    <property type="entry name" value="INTEIN"/>
</dbReference>
<dbReference type="InterPro" id="IPR006142">
    <property type="entry name" value="INTEIN"/>
</dbReference>
<dbReference type="GO" id="GO:0004519">
    <property type="term" value="F:endonuclease activity"/>
    <property type="evidence" value="ECO:0007669"/>
    <property type="project" value="InterPro"/>
</dbReference>
<dbReference type="InterPro" id="IPR005888">
    <property type="entry name" value="dTDP_Gluc_deHydtase"/>
</dbReference>
<dbReference type="NCBIfam" id="TIGR01445">
    <property type="entry name" value="intein_Nterm"/>
    <property type="match status" value="1"/>
</dbReference>
<keyword evidence="4" id="KW-0520">NAD</keyword>
<evidence type="ECO:0000256" key="2">
    <source>
        <dbReference type="ARBA" id="ARBA00022813"/>
    </source>
</evidence>
<dbReference type="SMART" id="SM00305">
    <property type="entry name" value="HintC"/>
    <property type="match status" value="1"/>
</dbReference>
<dbReference type="CDD" id="cd00081">
    <property type="entry name" value="Hint"/>
    <property type="match status" value="1"/>
</dbReference>
<accession>E3GXQ1</accession>
<keyword evidence="5" id="KW-0456">Lyase</keyword>
<evidence type="ECO:0000256" key="3">
    <source>
        <dbReference type="ARBA" id="ARBA00023000"/>
    </source>
</evidence>
<protein>
    <submittedName>
        <fullName evidence="7">NAD-dependent epimerase/dehydratase</fullName>
    </submittedName>
</protein>
<dbReference type="InterPro" id="IPR006141">
    <property type="entry name" value="Intein_N"/>
</dbReference>
<evidence type="ECO:0000259" key="6">
    <source>
        <dbReference type="PROSITE" id="PS50819"/>
    </source>
</evidence>
<keyword evidence="8" id="KW-1185">Reference proteome</keyword>
<comment type="cofactor">
    <cofactor evidence="1">
        <name>NAD(+)</name>
        <dbReference type="ChEBI" id="CHEBI:57540"/>
    </cofactor>
</comment>
<evidence type="ECO:0000256" key="5">
    <source>
        <dbReference type="ARBA" id="ARBA00023239"/>
    </source>
</evidence>
<evidence type="ECO:0000313" key="7">
    <source>
        <dbReference type="EMBL" id="ADP77083.1"/>
    </source>
</evidence>
<dbReference type="InterPro" id="IPR003586">
    <property type="entry name" value="Hint_dom_C"/>
</dbReference>
<gene>
    <name evidence="7" type="ordered locus">Mfer_0280</name>
</gene>
<sequence length="667" mass="77056">MSVILVTGGAGFIGSNFVRYMVNKYPQYKIINLDKLTYSGNLENLKDVEDAPNYSFVKGCITDGKLIQKLIEKYECDYIVNFAAESVAEEEFVTVHWNGEIQVLSMKKLFERLKESNKVIWDGKHEIIDTSNEKIKVLSFYNNSGTFLPLRKIIRHPYRGKILKLKQKQGEVLVTPNHSVYNTHGKVVAAKSNPSLLYVRDMNFSCRDKKIKHPKILGMFNDKKLKFLCRLLAAYISSGYLKQNYVIINDNDKSWLEILSDDFKNIFDGNSLITENNGTLQLKLKNKDFYKICTKFCNDGDSKKIPNFVFNIGKEYQEIFWKSLVKGINNGKEEFLTSSRRLAAEVCLLLLLIGKEFYVDYKMNAYNIKVGNCKFKSKKITEKKYEGFVYDLEVEGSHNFVAGVGNIVVHNTHVDRSIMEPGRFVKTNVLGTQVLLESARKYGIEKFIQISTDEVYGTLGDEGYFTEDSPLKPNSPYAASKAGADLLVRSYHKTYGLPVNIVRPSNNYGPYQFPEKFIPLMITNALENKPLPIYGDGSNIRDWLYVKDTCKAIDLILHKGKNGEIYNVSANNEKRNIEVVKLILKKLNKPQSLIKFVKDRPAHDYRYALDSSKIKNELGWKPEYSFEEGLEKTIKWYIENKEWWKRIKTGEYMEYYKKWYGKRLNLD</sequence>
<dbReference type="InterPro" id="IPR027434">
    <property type="entry name" value="Homing_endonucl"/>
</dbReference>
<dbReference type="InterPro" id="IPR030934">
    <property type="entry name" value="Intein_C"/>
</dbReference>
<dbReference type="HOGENOM" id="CLU_024851_0_0_2"/>
<dbReference type="AlphaFoldDB" id="E3GXQ1"/>
<keyword evidence="3" id="KW-0651">Protein splicing</keyword>
<evidence type="ECO:0000256" key="1">
    <source>
        <dbReference type="ARBA" id="ARBA00001911"/>
    </source>
</evidence>
<dbReference type="GO" id="GO:0008460">
    <property type="term" value="F:dTDP-glucose 4,6-dehydratase activity"/>
    <property type="evidence" value="ECO:0007669"/>
    <property type="project" value="InterPro"/>
</dbReference>
<feature type="domain" description="DOD-type homing endonuclease" evidence="6">
    <location>
        <begin position="231"/>
        <end position="355"/>
    </location>
</feature>
<dbReference type="Gene3D" id="3.40.50.720">
    <property type="entry name" value="NAD(P)-binding Rossmann-like Domain"/>
    <property type="match status" value="2"/>
</dbReference>
<dbReference type="PROSITE" id="PS50819">
    <property type="entry name" value="INTEIN_ENDONUCLEASE"/>
    <property type="match status" value="1"/>
</dbReference>
<reference evidence="7 8" key="1">
    <citation type="journal article" date="2010" name="Stand. Genomic Sci.">
        <title>Complete genome sequence of Methanothermus fervidus type strain (V24S).</title>
        <authorList>
            <person name="Anderson I."/>
            <person name="Djao O.D."/>
            <person name="Misra M."/>
            <person name="Chertkov O."/>
            <person name="Nolan M."/>
            <person name="Lucas S."/>
            <person name="Lapidus A."/>
            <person name="Del Rio T.G."/>
            <person name="Tice H."/>
            <person name="Cheng J.F."/>
            <person name="Tapia R."/>
            <person name="Han C."/>
            <person name="Goodwin L."/>
            <person name="Pitluck S."/>
            <person name="Liolios K."/>
            <person name="Ivanova N."/>
            <person name="Mavromatis K."/>
            <person name="Mikhailova N."/>
            <person name="Pati A."/>
            <person name="Brambilla E."/>
            <person name="Chen A."/>
            <person name="Palaniappan K."/>
            <person name="Land M."/>
            <person name="Hauser L."/>
            <person name="Chang Y.J."/>
            <person name="Jeffries C.D."/>
            <person name="Sikorski J."/>
            <person name="Spring S."/>
            <person name="Rohde M."/>
            <person name="Eichinger K."/>
            <person name="Huber H."/>
            <person name="Wirth R."/>
            <person name="Goker M."/>
            <person name="Detter J.C."/>
            <person name="Woyke T."/>
            <person name="Bristow J."/>
            <person name="Eisen J.A."/>
            <person name="Markowitz V."/>
            <person name="Hugenholtz P."/>
            <person name="Klenk H.P."/>
            <person name="Kyrpides N.C."/>
        </authorList>
    </citation>
    <scope>NUCLEOTIDE SEQUENCE [LARGE SCALE GENOMIC DNA]</scope>
    <source>
        <strain evidence="8">ATCC 43054 / DSM 2088 / JCM 10308 / V24 S</strain>
    </source>
</reference>